<feature type="compositionally biased region" description="Low complexity" evidence="2">
    <location>
        <begin position="44"/>
        <end position="56"/>
    </location>
</feature>
<evidence type="ECO:0000256" key="1">
    <source>
        <dbReference type="ARBA" id="ARBA00022729"/>
    </source>
</evidence>
<dbReference type="EMBL" id="JABENB010000001">
    <property type="protein sequence ID" value="NNG39604.1"/>
    <property type="molecule type" value="Genomic_DNA"/>
</dbReference>
<dbReference type="RefSeq" id="WP_171154495.1">
    <property type="nucleotide sequence ID" value="NZ_JABENB010000001.1"/>
</dbReference>
<evidence type="ECO:0000313" key="6">
    <source>
        <dbReference type="Proteomes" id="UP000557772"/>
    </source>
</evidence>
<dbReference type="PROSITE" id="PS51257">
    <property type="entry name" value="PROKAR_LIPOPROTEIN"/>
    <property type="match status" value="1"/>
</dbReference>
<dbReference type="Pfam" id="PF11611">
    <property type="entry name" value="DUF4352"/>
    <property type="match status" value="1"/>
</dbReference>
<dbReference type="AlphaFoldDB" id="A0A849AFJ1"/>
<organism evidence="5 6">
    <name type="scientific">Flexivirga aerilata</name>
    <dbReference type="NCBI Taxonomy" id="1656889"/>
    <lineage>
        <taxon>Bacteria</taxon>
        <taxon>Bacillati</taxon>
        <taxon>Actinomycetota</taxon>
        <taxon>Actinomycetes</taxon>
        <taxon>Micrococcales</taxon>
        <taxon>Dermacoccaceae</taxon>
        <taxon>Flexivirga</taxon>
    </lineage>
</organism>
<feature type="signal peptide" evidence="3">
    <location>
        <begin position="1"/>
        <end position="24"/>
    </location>
</feature>
<feature type="compositionally biased region" description="Polar residues" evidence="2">
    <location>
        <begin position="61"/>
        <end position="81"/>
    </location>
</feature>
<evidence type="ECO:0000256" key="2">
    <source>
        <dbReference type="SAM" id="MobiDB-lite"/>
    </source>
</evidence>
<dbReference type="InterPro" id="IPR029050">
    <property type="entry name" value="Immunoprotect_excell_Ig-like"/>
</dbReference>
<evidence type="ECO:0000256" key="3">
    <source>
        <dbReference type="SAM" id="SignalP"/>
    </source>
</evidence>
<accession>A0A849AFJ1</accession>
<dbReference type="Gene3D" id="2.60.40.1240">
    <property type="match status" value="1"/>
</dbReference>
<keyword evidence="6" id="KW-1185">Reference proteome</keyword>
<feature type="domain" description="DUF4352" evidence="4">
    <location>
        <begin position="137"/>
        <end position="235"/>
    </location>
</feature>
<sequence>MSKTLTRKFAFGVAPAILVATAVAGCNNEGAPSVQAPPSTAVQTSSAAPDAPSSTAGGEVPTQSATDSGVPTESATPSSSADKSKVCAADTSFRTPAAVAPSTKKAAWGKPLDVTQEYGGTVTFVPQAPTTKDGDPKDIFGPDEGQTNLLITVTVTYKSGDSSDVNDSSFTLLDAAGNVCDSDILGDAVPKQQRFDDATVDTTTKTYTGTLVYQVPKGQDYKKYTLLYPPKYGSKDAAVAWTG</sequence>
<proteinExistence type="predicted"/>
<gene>
    <name evidence="5" type="ORF">HJ588_10015</name>
</gene>
<protein>
    <submittedName>
        <fullName evidence="5">DUF4352 domain-containing protein</fullName>
    </submittedName>
</protein>
<dbReference type="Proteomes" id="UP000557772">
    <property type="component" value="Unassembled WGS sequence"/>
</dbReference>
<name>A0A849AFJ1_9MICO</name>
<comment type="caution">
    <text evidence="5">The sequence shown here is derived from an EMBL/GenBank/DDBJ whole genome shotgun (WGS) entry which is preliminary data.</text>
</comment>
<feature type="region of interest" description="Disordered" evidence="2">
    <location>
        <begin position="27"/>
        <end position="84"/>
    </location>
</feature>
<keyword evidence="1 3" id="KW-0732">Signal</keyword>
<dbReference type="InterPro" id="IPR029051">
    <property type="entry name" value="DUF4352"/>
</dbReference>
<reference evidence="5 6" key="1">
    <citation type="submission" date="2020-05" db="EMBL/GenBank/DDBJ databases">
        <title>Flexivirga sp. ID2601S isolated from air conditioner.</title>
        <authorList>
            <person name="Kim D.H."/>
        </authorList>
    </citation>
    <scope>NUCLEOTIDE SEQUENCE [LARGE SCALE GENOMIC DNA]</scope>
    <source>
        <strain evidence="5 6">ID2601S</strain>
    </source>
</reference>
<evidence type="ECO:0000259" key="4">
    <source>
        <dbReference type="Pfam" id="PF11611"/>
    </source>
</evidence>
<feature type="chain" id="PRO_5038657433" evidence="3">
    <location>
        <begin position="25"/>
        <end position="243"/>
    </location>
</feature>
<evidence type="ECO:0000313" key="5">
    <source>
        <dbReference type="EMBL" id="NNG39604.1"/>
    </source>
</evidence>